<proteinExistence type="predicted"/>
<dbReference type="Proteomes" id="UP000622797">
    <property type="component" value="Unassembled WGS sequence"/>
</dbReference>
<protein>
    <recommendedName>
        <fullName evidence="4">MARVEL domain-containing protein</fullName>
    </recommendedName>
</protein>
<evidence type="ECO:0000313" key="3">
    <source>
        <dbReference type="Proteomes" id="UP000622797"/>
    </source>
</evidence>
<dbReference type="OrthoDB" id="5279542at2759"/>
<keyword evidence="1" id="KW-0812">Transmembrane</keyword>
<comment type="caution">
    <text evidence="2">The sequence shown here is derived from an EMBL/GenBank/DDBJ whole genome shotgun (WGS) entry which is preliminary data.</text>
</comment>
<keyword evidence="1" id="KW-0472">Membrane</keyword>
<sequence length="229" mass="25613">MADQVAPPPYEEPIELSQRRSEGRKVQVIYCPPRKLSLVKLGFRTSAVVNSLVLLGLSIGITAFGDRNLGPIIWYGVMCGIGLIWSISDLCCYFSRKGRRSAHPGAAVTLDLLLWMPLLAISCVQVYIPGNGGYYDESDGYGSKSLSIWMATAAFGFIQFGLHFILFVIACYETNRRRAYEREPVTFVEMGPNGSILYPPANFKVVQVYQNDKLYNLQLADCQTYETRV</sequence>
<reference evidence="2" key="1">
    <citation type="journal article" date="2020" name="BMC Genomics">
        <title>Correction to: Identification and distribution of gene clusters required for synthesis of sphingolipid metabolism inhibitors in diverse species of the filamentous fungus Fusarium.</title>
        <authorList>
            <person name="Kim H.S."/>
            <person name="Lohmar J.M."/>
            <person name="Busman M."/>
            <person name="Brown D.W."/>
            <person name="Naumann T.A."/>
            <person name="Divon H.H."/>
            <person name="Lysoe E."/>
            <person name="Uhlig S."/>
            <person name="Proctor R.H."/>
        </authorList>
    </citation>
    <scope>NUCLEOTIDE SEQUENCE</scope>
    <source>
        <strain evidence="2">NRRL 20472</strain>
    </source>
</reference>
<feature type="transmembrane region" description="Helical" evidence="1">
    <location>
        <begin position="73"/>
        <end position="94"/>
    </location>
</feature>
<dbReference type="EMBL" id="JABEXW010000604">
    <property type="protein sequence ID" value="KAF4961627.1"/>
    <property type="molecule type" value="Genomic_DNA"/>
</dbReference>
<evidence type="ECO:0000313" key="2">
    <source>
        <dbReference type="EMBL" id="KAF4961627.1"/>
    </source>
</evidence>
<feature type="transmembrane region" description="Helical" evidence="1">
    <location>
        <begin position="41"/>
        <end position="61"/>
    </location>
</feature>
<name>A0A8H4TPH9_9HYPO</name>
<gene>
    <name evidence="2" type="ORF">FSARC_10117</name>
</gene>
<feature type="transmembrane region" description="Helical" evidence="1">
    <location>
        <begin position="148"/>
        <end position="172"/>
    </location>
</feature>
<accession>A0A8H4TPH9</accession>
<organism evidence="2 3">
    <name type="scientific">Fusarium sarcochroum</name>
    <dbReference type="NCBI Taxonomy" id="1208366"/>
    <lineage>
        <taxon>Eukaryota</taxon>
        <taxon>Fungi</taxon>
        <taxon>Dikarya</taxon>
        <taxon>Ascomycota</taxon>
        <taxon>Pezizomycotina</taxon>
        <taxon>Sordariomycetes</taxon>
        <taxon>Hypocreomycetidae</taxon>
        <taxon>Hypocreales</taxon>
        <taxon>Nectriaceae</taxon>
        <taxon>Fusarium</taxon>
        <taxon>Fusarium lateritium species complex</taxon>
    </lineage>
</organism>
<keyword evidence="1" id="KW-1133">Transmembrane helix</keyword>
<feature type="transmembrane region" description="Helical" evidence="1">
    <location>
        <begin position="106"/>
        <end position="128"/>
    </location>
</feature>
<dbReference type="AlphaFoldDB" id="A0A8H4TPH9"/>
<reference evidence="2" key="2">
    <citation type="submission" date="2020-05" db="EMBL/GenBank/DDBJ databases">
        <authorList>
            <person name="Kim H.-S."/>
            <person name="Proctor R.H."/>
            <person name="Brown D.W."/>
        </authorList>
    </citation>
    <scope>NUCLEOTIDE SEQUENCE</scope>
    <source>
        <strain evidence="2">NRRL 20472</strain>
    </source>
</reference>
<evidence type="ECO:0000256" key="1">
    <source>
        <dbReference type="SAM" id="Phobius"/>
    </source>
</evidence>
<keyword evidence="3" id="KW-1185">Reference proteome</keyword>
<evidence type="ECO:0008006" key="4">
    <source>
        <dbReference type="Google" id="ProtNLM"/>
    </source>
</evidence>